<evidence type="ECO:0000313" key="3">
    <source>
        <dbReference type="Proteomes" id="UP000265520"/>
    </source>
</evidence>
<reference evidence="2 3" key="1">
    <citation type="journal article" date="2018" name="Front. Plant Sci.">
        <title>Red Clover (Trifolium pratense) and Zigzag Clover (T. medium) - A Picture of Genomic Similarities and Differences.</title>
        <authorList>
            <person name="Dluhosova J."/>
            <person name="Istvanek J."/>
            <person name="Nedelnik J."/>
            <person name="Repkova J."/>
        </authorList>
    </citation>
    <scope>NUCLEOTIDE SEQUENCE [LARGE SCALE GENOMIC DNA]</scope>
    <source>
        <strain evidence="3">cv. 10/8</strain>
        <tissue evidence="2">Leaf</tissue>
    </source>
</reference>
<comment type="caution">
    <text evidence="2">The sequence shown here is derived from an EMBL/GenBank/DDBJ whole genome shotgun (WGS) entry which is preliminary data.</text>
</comment>
<proteinExistence type="predicted"/>
<sequence length="47" mass="5081">MIRRRVRPAPCIKSLPDNGGQAAGPVAQRQRRYKFSVAEEASARGGA</sequence>
<dbReference type="Proteomes" id="UP000265520">
    <property type="component" value="Unassembled WGS sequence"/>
</dbReference>
<dbReference type="AlphaFoldDB" id="A0A392RCZ0"/>
<protein>
    <submittedName>
        <fullName evidence="2">Uncharacterized protein</fullName>
    </submittedName>
</protein>
<name>A0A392RCZ0_9FABA</name>
<dbReference type="EMBL" id="LXQA010210754">
    <property type="protein sequence ID" value="MCI34119.1"/>
    <property type="molecule type" value="Genomic_DNA"/>
</dbReference>
<accession>A0A392RCZ0</accession>
<keyword evidence="3" id="KW-1185">Reference proteome</keyword>
<feature type="region of interest" description="Disordered" evidence="1">
    <location>
        <begin position="1"/>
        <end position="30"/>
    </location>
</feature>
<evidence type="ECO:0000313" key="2">
    <source>
        <dbReference type="EMBL" id="MCI34119.1"/>
    </source>
</evidence>
<evidence type="ECO:0000256" key="1">
    <source>
        <dbReference type="SAM" id="MobiDB-lite"/>
    </source>
</evidence>
<organism evidence="2 3">
    <name type="scientific">Trifolium medium</name>
    <dbReference type="NCBI Taxonomy" id="97028"/>
    <lineage>
        <taxon>Eukaryota</taxon>
        <taxon>Viridiplantae</taxon>
        <taxon>Streptophyta</taxon>
        <taxon>Embryophyta</taxon>
        <taxon>Tracheophyta</taxon>
        <taxon>Spermatophyta</taxon>
        <taxon>Magnoliopsida</taxon>
        <taxon>eudicotyledons</taxon>
        <taxon>Gunneridae</taxon>
        <taxon>Pentapetalae</taxon>
        <taxon>rosids</taxon>
        <taxon>fabids</taxon>
        <taxon>Fabales</taxon>
        <taxon>Fabaceae</taxon>
        <taxon>Papilionoideae</taxon>
        <taxon>50 kb inversion clade</taxon>
        <taxon>NPAAA clade</taxon>
        <taxon>Hologalegina</taxon>
        <taxon>IRL clade</taxon>
        <taxon>Trifolieae</taxon>
        <taxon>Trifolium</taxon>
    </lineage>
</organism>